<sequence>MLAYRIAAELAPRLAAFSTVLASMPVAAAYAMPTTPLSALIIASTNDPFIPYGGGKFPYTLWFSAPMLAVDASVALWRELADLPDTPQISPVAKLSSDAATRAVRHTWGGDTLQVRLIKIEGGGHAEPSRKKRYPGWFSRFPGRQNADLEIAEEAWAFFQHKVRRRA</sequence>
<evidence type="ECO:0000256" key="1">
    <source>
        <dbReference type="SAM" id="SignalP"/>
    </source>
</evidence>
<evidence type="ECO:0000313" key="2">
    <source>
        <dbReference type="EMBL" id="MYM85372.1"/>
    </source>
</evidence>
<comment type="caution">
    <text evidence="2">The sequence shown here is derived from an EMBL/GenBank/DDBJ whole genome shotgun (WGS) entry which is preliminary data.</text>
</comment>
<dbReference type="AlphaFoldDB" id="A0A6L8MTI8"/>
<evidence type="ECO:0000313" key="3">
    <source>
        <dbReference type="Proteomes" id="UP000474565"/>
    </source>
</evidence>
<keyword evidence="1" id="KW-0732">Signal</keyword>
<organism evidence="2 3">
    <name type="scientific">Duganella lactea</name>
    <dbReference type="NCBI Taxonomy" id="2692173"/>
    <lineage>
        <taxon>Bacteria</taxon>
        <taxon>Pseudomonadati</taxon>
        <taxon>Pseudomonadota</taxon>
        <taxon>Betaproteobacteria</taxon>
        <taxon>Burkholderiales</taxon>
        <taxon>Oxalobacteraceae</taxon>
        <taxon>Telluria group</taxon>
        <taxon>Duganella</taxon>
    </lineage>
</organism>
<dbReference type="Proteomes" id="UP000474565">
    <property type="component" value="Unassembled WGS sequence"/>
</dbReference>
<reference evidence="2 3" key="1">
    <citation type="submission" date="2019-12" db="EMBL/GenBank/DDBJ databases">
        <title>Novel species isolated from a subtropical stream in China.</title>
        <authorList>
            <person name="Lu H."/>
        </authorList>
    </citation>
    <scope>NUCLEOTIDE SEQUENCE [LARGE SCALE GENOMIC DNA]</scope>
    <source>
        <strain evidence="2 3">FT50W</strain>
    </source>
</reference>
<proteinExistence type="predicted"/>
<feature type="signal peptide" evidence="1">
    <location>
        <begin position="1"/>
        <end position="22"/>
    </location>
</feature>
<dbReference type="EMBL" id="WWCP01000062">
    <property type="protein sequence ID" value="MYM85372.1"/>
    <property type="molecule type" value="Genomic_DNA"/>
</dbReference>
<accession>A0A6L8MTI8</accession>
<gene>
    <name evidence="2" type="ORF">GTP44_25990</name>
</gene>
<dbReference type="RefSeq" id="WP_161021680.1">
    <property type="nucleotide sequence ID" value="NZ_WWCP01000062.1"/>
</dbReference>
<protein>
    <recommendedName>
        <fullName evidence="4">Alpha/beta hydrolase</fullName>
    </recommendedName>
</protein>
<feature type="chain" id="PRO_5027050502" description="Alpha/beta hydrolase" evidence="1">
    <location>
        <begin position="23"/>
        <end position="167"/>
    </location>
</feature>
<evidence type="ECO:0008006" key="4">
    <source>
        <dbReference type="Google" id="ProtNLM"/>
    </source>
</evidence>
<name>A0A6L8MTI8_9BURK</name>